<dbReference type="GO" id="GO:0006567">
    <property type="term" value="P:L-threonine catabolic process"/>
    <property type="evidence" value="ECO:0007669"/>
    <property type="project" value="TreeGrafter"/>
</dbReference>
<sequence>MTVTIADIQAARTRIDGTIRDTPCEQSSRLSEIVGAPVWLKMEHLQHTGAFKLRGAANTVLQLSDDERARGVTAASTGNHGRALAYAARQAGARCVICLSHLVPQNKADAVRALGAEVRIVGQSQDDAQEEVDRLVAEDGMIMVPPFDDPRVIAGQGTLGLEMLEQMPDLGTVAIGLSGGGLLGGIAVALKAQNPDIRVTGVCMERGAAMSDSLRAGHPVPCNELPTLADSLGGGIGLQNRHSFALVRDLIDDVILLTEAEIAAGIRHCYWQDRQIVEGAAAVGVAAVLAGKLTSEVPLGLLLSGGNIDMNLHHRIISGEDVNLTKEG</sequence>
<gene>
    <name evidence="6" type="primary">eutB</name>
    <name evidence="6" type="ORF">FPZ52_11015</name>
</gene>
<dbReference type="Gene3D" id="3.40.50.1100">
    <property type="match status" value="2"/>
</dbReference>
<evidence type="ECO:0000256" key="2">
    <source>
        <dbReference type="ARBA" id="ARBA00010869"/>
    </source>
</evidence>
<dbReference type="InterPro" id="IPR014333">
    <property type="entry name" value="Ectoine_EutB"/>
</dbReference>
<dbReference type="Pfam" id="PF00291">
    <property type="entry name" value="PALP"/>
    <property type="match status" value="1"/>
</dbReference>
<dbReference type="PANTHER" id="PTHR48078:SF6">
    <property type="entry name" value="L-THREONINE DEHYDRATASE CATABOLIC TDCB"/>
    <property type="match status" value="1"/>
</dbReference>
<dbReference type="InterPro" id="IPR001926">
    <property type="entry name" value="TrpB-like_PALP"/>
</dbReference>
<keyword evidence="3" id="KW-0663">Pyridoxal phosphate</keyword>
<dbReference type="EMBL" id="CP042261">
    <property type="protein sequence ID" value="QDY70097.1"/>
    <property type="molecule type" value="Genomic_DNA"/>
</dbReference>
<dbReference type="CDD" id="cd01562">
    <property type="entry name" value="Thr-dehyd"/>
    <property type="match status" value="1"/>
</dbReference>
<dbReference type="AlphaFoldDB" id="A0A5B8J6N3"/>
<dbReference type="NCBIfam" id="NF005680">
    <property type="entry name" value="PRK07476.1"/>
    <property type="match status" value="1"/>
</dbReference>
<dbReference type="InterPro" id="IPR036052">
    <property type="entry name" value="TrpB-like_PALP_sf"/>
</dbReference>
<dbReference type="InterPro" id="IPR050147">
    <property type="entry name" value="Ser/Thr_Dehydratase"/>
</dbReference>
<dbReference type="GO" id="GO:0003941">
    <property type="term" value="F:L-serine ammonia-lyase activity"/>
    <property type="evidence" value="ECO:0007669"/>
    <property type="project" value="TreeGrafter"/>
</dbReference>
<dbReference type="InterPro" id="IPR000634">
    <property type="entry name" value="Ser/Thr_deHydtase_PyrdxlP-BS"/>
</dbReference>
<name>A0A5B8J6N3_9RHOB</name>
<accession>A0A5B8J6N3</accession>
<dbReference type="KEGG" id="lit:FPZ52_11015"/>
<dbReference type="GO" id="GO:0004794">
    <property type="term" value="F:threonine deaminase activity"/>
    <property type="evidence" value="ECO:0007669"/>
    <property type="project" value="TreeGrafter"/>
</dbReference>
<evidence type="ECO:0000313" key="7">
    <source>
        <dbReference type="Proteomes" id="UP000318483"/>
    </source>
</evidence>
<dbReference type="GO" id="GO:0009097">
    <property type="term" value="P:isoleucine biosynthetic process"/>
    <property type="evidence" value="ECO:0007669"/>
    <property type="project" value="TreeGrafter"/>
</dbReference>
<evidence type="ECO:0000256" key="3">
    <source>
        <dbReference type="ARBA" id="ARBA00022898"/>
    </source>
</evidence>
<dbReference type="FunFam" id="3.40.50.1100:FF:000005">
    <property type="entry name" value="Threonine dehydratase catabolic"/>
    <property type="match status" value="1"/>
</dbReference>
<feature type="domain" description="Tryptophan synthase beta chain-like PALP" evidence="5">
    <location>
        <begin position="16"/>
        <end position="297"/>
    </location>
</feature>
<proteinExistence type="inferred from homology"/>
<evidence type="ECO:0000313" key="6">
    <source>
        <dbReference type="EMBL" id="QDY70097.1"/>
    </source>
</evidence>
<organism evidence="6 7">
    <name type="scientific">Qingshengfaniella alkalisoli</name>
    <dbReference type="NCBI Taxonomy" id="2599296"/>
    <lineage>
        <taxon>Bacteria</taxon>
        <taxon>Pseudomonadati</taxon>
        <taxon>Pseudomonadota</taxon>
        <taxon>Alphaproteobacteria</taxon>
        <taxon>Rhodobacterales</taxon>
        <taxon>Paracoccaceae</taxon>
        <taxon>Qingshengfaniella</taxon>
    </lineage>
</organism>
<dbReference type="PROSITE" id="PS00165">
    <property type="entry name" value="DEHYDRATASE_SER_THR"/>
    <property type="match status" value="1"/>
</dbReference>
<dbReference type="NCBIfam" id="TIGR02991">
    <property type="entry name" value="ectoine_eutB"/>
    <property type="match status" value="1"/>
</dbReference>
<evidence type="ECO:0000259" key="5">
    <source>
        <dbReference type="Pfam" id="PF00291"/>
    </source>
</evidence>
<dbReference type="GO" id="GO:0030170">
    <property type="term" value="F:pyridoxal phosphate binding"/>
    <property type="evidence" value="ECO:0007669"/>
    <property type="project" value="InterPro"/>
</dbReference>
<keyword evidence="4" id="KW-0456">Lyase</keyword>
<dbReference type="PANTHER" id="PTHR48078">
    <property type="entry name" value="THREONINE DEHYDRATASE, MITOCHONDRIAL-RELATED"/>
    <property type="match status" value="1"/>
</dbReference>
<dbReference type="SUPFAM" id="SSF53686">
    <property type="entry name" value="Tryptophan synthase beta subunit-like PLP-dependent enzymes"/>
    <property type="match status" value="1"/>
</dbReference>
<protein>
    <submittedName>
        <fullName evidence="6">Hydroxyectoine utilization dehydratase EutB</fullName>
    </submittedName>
</protein>
<dbReference type="RefSeq" id="WP_146365473.1">
    <property type="nucleotide sequence ID" value="NZ_CP042261.1"/>
</dbReference>
<evidence type="ECO:0000256" key="1">
    <source>
        <dbReference type="ARBA" id="ARBA00001933"/>
    </source>
</evidence>
<comment type="cofactor">
    <cofactor evidence="1">
        <name>pyridoxal 5'-phosphate</name>
        <dbReference type="ChEBI" id="CHEBI:597326"/>
    </cofactor>
</comment>
<comment type="similarity">
    <text evidence="2">Belongs to the serine/threonine dehydratase family.</text>
</comment>
<evidence type="ECO:0000256" key="4">
    <source>
        <dbReference type="ARBA" id="ARBA00023239"/>
    </source>
</evidence>
<dbReference type="GO" id="GO:0006565">
    <property type="term" value="P:L-serine catabolic process"/>
    <property type="evidence" value="ECO:0007669"/>
    <property type="project" value="TreeGrafter"/>
</dbReference>
<keyword evidence="7" id="KW-1185">Reference proteome</keyword>
<reference evidence="6 7" key="1">
    <citation type="submission" date="2019-07" db="EMBL/GenBank/DDBJ databases">
        <title>Litoreibacter alkalisoli sp. nov., isolated from saline-alkaline soil.</title>
        <authorList>
            <person name="Wang S."/>
            <person name="Xu L."/>
            <person name="Xing Y.-T."/>
            <person name="Sun J.-Q."/>
        </authorList>
    </citation>
    <scope>NUCLEOTIDE SEQUENCE [LARGE SCALE GENOMIC DNA]</scope>
    <source>
        <strain evidence="6 7">LN3S51</strain>
    </source>
</reference>
<dbReference type="OrthoDB" id="9811476at2"/>
<dbReference type="Proteomes" id="UP000318483">
    <property type="component" value="Chromosome"/>
</dbReference>